<keyword evidence="6" id="KW-1185">Reference proteome</keyword>
<dbReference type="PANTHER" id="PTHR48027">
    <property type="entry name" value="HETEROGENEOUS NUCLEAR RIBONUCLEOPROTEIN 87F-RELATED"/>
    <property type="match status" value="1"/>
</dbReference>
<dbReference type="InterPro" id="IPR035979">
    <property type="entry name" value="RBD_domain_sf"/>
</dbReference>
<dbReference type="GeneID" id="28967448"/>
<dbReference type="KEGG" id="kdj:28967448"/>
<dbReference type="Proteomes" id="UP000078595">
    <property type="component" value="Chromosome 4"/>
</dbReference>
<dbReference type="AlphaFoldDB" id="A0AAJ8KNY3"/>
<sequence>MSSQSAKQEIDSSPSTPATTLVQSPSPKSQSLRAEHSDRFNTSSVTPTPTHPLKIEIPDSIGLPQEQVKKEKGHIHYAPPVEFMGKPSQIVKREKPSSVQARGRSSTLLKQAACQQGPVPLTRNPLGIAIKPHPHLSEAVVYVNMYPSNVPERTIADAVIGCLPIRVKLEEAVPPEMRLRPDMWYEWMSKAGTVEFMTVALAERALAVLVNHAFFTPKGAWFSPYPPPHVLPLPNNPSAPRYIRPTHRVTPLDLPPNHTAEQALRAILPTPGDVYDAVRPWGSVRSVNSYITTTAGDCKDQNLQNQWMAVVEFWYEDEARQFDEGFGKTASLLKGWQVFIHSAPHESGPLLDAPAYQAPSQAVIRPSFTAMSPIDPANCQYISPHGCLEHKTLSTQQMGFMCLPDTSMPPTPTSATDPQFPVLDQDPFMRPPPPMDYMPPWAEHNMFAGAGFGTEAYMDVMNPLTPDITGRRLSRTSMSSLTGRGRRWSLTVGETAEGDFKPTGLVADDGTIIQHGPGQHIRPAPISGPGSNSVSGLVDYSNVFVKNLDPDINSHYLSEVFSNVGQVVSARVMRDDQARSRGYGFVSFHSPEQAANAIAAMHGQKLGRAIISVTLHEPRKLRPEKIAERVAHGLPTAFGRQPYGMPRRSMSPVRTDKPGRGRQYEWEEARDPVTTDEMRSLSPSSRKRALAKKISSRVSSHARSNSLAPEKVGRAMQLLTSQDLALIPLLHDKPQLDIRIAEAFASLEETTTSDPGQAAGQSDKTRPTDDDLCRLRGEINKIDPINVQDIMPMILDMLKPENWEEIWIGQRIAKLYGLAKRKLDHITSTTEEQLMSEEKVEQSDAAANEGMVEKDLLSLDTVTMEQLVSLPSGQIIMNIESKIGTKLLDLLGIIGPAPSDLANNKAWTEKVMAKGKVERGVEIAGALAKKIDIDKLKRSQKVKVIKALIDAEDERALCELMAYPAIFNAKVAKFVDSLAKK</sequence>
<feature type="compositionally biased region" description="Basic and acidic residues" evidence="3">
    <location>
        <begin position="668"/>
        <end position="679"/>
    </location>
</feature>
<feature type="compositionally biased region" description="Polar residues" evidence="3">
    <location>
        <begin position="749"/>
        <end position="762"/>
    </location>
</feature>
<feature type="region of interest" description="Disordered" evidence="3">
    <location>
        <begin position="637"/>
        <end position="662"/>
    </location>
</feature>
<dbReference type="SUPFAM" id="SSF54928">
    <property type="entry name" value="RNA-binding domain, RBD"/>
    <property type="match status" value="1"/>
</dbReference>
<dbReference type="RefSeq" id="XP_065824907.1">
    <property type="nucleotide sequence ID" value="XM_065968835.1"/>
</dbReference>
<feature type="region of interest" description="Disordered" evidence="3">
    <location>
        <begin position="668"/>
        <end position="687"/>
    </location>
</feature>
<reference evidence="5" key="1">
    <citation type="submission" date="2013-07" db="EMBL/GenBank/DDBJ databases">
        <authorList>
            <consortium name="The Broad Institute Genome Sequencing Platform"/>
            <person name="Cuomo C."/>
            <person name="Litvintseva A."/>
            <person name="Chen Y."/>
            <person name="Heitman J."/>
            <person name="Sun S."/>
            <person name="Springer D."/>
            <person name="Dromer F."/>
            <person name="Young S.K."/>
            <person name="Zeng Q."/>
            <person name="Gargeya S."/>
            <person name="Fitzgerald M."/>
            <person name="Abouelleil A."/>
            <person name="Alvarado L."/>
            <person name="Berlin A.M."/>
            <person name="Chapman S.B."/>
            <person name="Dewar J."/>
            <person name="Goldberg J."/>
            <person name="Griggs A."/>
            <person name="Gujja S."/>
            <person name="Hansen M."/>
            <person name="Howarth C."/>
            <person name="Imamovic A."/>
            <person name="Larimer J."/>
            <person name="McCowan C."/>
            <person name="Murphy C."/>
            <person name="Pearson M."/>
            <person name="Priest M."/>
            <person name="Roberts A."/>
            <person name="Saif S."/>
            <person name="Shea T."/>
            <person name="Sykes S."/>
            <person name="Wortman J."/>
            <person name="Nusbaum C."/>
            <person name="Birren B."/>
        </authorList>
    </citation>
    <scope>NUCLEOTIDE SEQUENCE</scope>
    <source>
        <strain evidence="5">CBS 10117</strain>
    </source>
</reference>
<feature type="region of interest" description="Disordered" evidence="3">
    <location>
        <begin position="749"/>
        <end position="771"/>
    </location>
</feature>
<dbReference type="SMART" id="SM00360">
    <property type="entry name" value="RRM"/>
    <property type="match status" value="1"/>
</dbReference>
<keyword evidence="1 2" id="KW-0694">RNA-binding</keyword>
<evidence type="ECO:0000256" key="1">
    <source>
        <dbReference type="ARBA" id="ARBA00022884"/>
    </source>
</evidence>
<name>A0AAJ8KNY3_9TREE</name>
<dbReference type="InterPro" id="IPR012677">
    <property type="entry name" value="Nucleotide-bd_a/b_plait_sf"/>
</dbReference>
<evidence type="ECO:0000256" key="2">
    <source>
        <dbReference type="PROSITE-ProRule" id="PRU00176"/>
    </source>
</evidence>
<protein>
    <recommendedName>
        <fullName evidence="4">RRM domain-containing protein</fullName>
    </recommendedName>
</protein>
<dbReference type="InterPro" id="IPR052462">
    <property type="entry name" value="SLIRP/GR-RBP-like"/>
</dbReference>
<evidence type="ECO:0000313" key="6">
    <source>
        <dbReference type="Proteomes" id="UP000078595"/>
    </source>
</evidence>
<feature type="region of interest" description="Disordered" evidence="3">
    <location>
        <begin position="1"/>
        <end position="60"/>
    </location>
</feature>
<proteinExistence type="predicted"/>
<evidence type="ECO:0000313" key="5">
    <source>
        <dbReference type="EMBL" id="WWC61153.1"/>
    </source>
</evidence>
<evidence type="ECO:0000256" key="3">
    <source>
        <dbReference type="SAM" id="MobiDB-lite"/>
    </source>
</evidence>
<dbReference type="EMBL" id="CP144533">
    <property type="protein sequence ID" value="WWC61153.1"/>
    <property type="molecule type" value="Genomic_DNA"/>
</dbReference>
<accession>A0AAJ8KNY3</accession>
<evidence type="ECO:0000259" key="4">
    <source>
        <dbReference type="PROSITE" id="PS50102"/>
    </source>
</evidence>
<dbReference type="Pfam" id="PF00076">
    <property type="entry name" value="RRM_1"/>
    <property type="match status" value="1"/>
</dbReference>
<feature type="compositionally biased region" description="Polar residues" evidence="3">
    <location>
        <begin position="1"/>
        <end position="32"/>
    </location>
</feature>
<dbReference type="InterPro" id="IPR000504">
    <property type="entry name" value="RRM_dom"/>
</dbReference>
<dbReference type="Gene3D" id="3.30.70.330">
    <property type="match status" value="1"/>
</dbReference>
<dbReference type="PROSITE" id="PS50102">
    <property type="entry name" value="RRM"/>
    <property type="match status" value="1"/>
</dbReference>
<organism evidence="5 6">
    <name type="scientific">Kwoniella dejecticola CBS 10117</name>
    <dbReference type="NCBI Taxonomy" id="1296121"/>
    <lineage>
        <taxon>Eukaryota</taxon>
        <taxon>Fungi</taxon>
        <taxon>Dikarya</taxon>
        <taxon>Basidiomycota</taxon>
        <taxon>Agaricomycotina</taxon>
        <taxon>Tremellomycetes</taxon>
        <taxon>Tremellales</taxon>
        <taxon>Cryptococcaceae</taxon>
        <taxon>Kwoniella</taxon>
    </lineage>
</organism>
<reference evidence="5" key="2">
    <citation type="submission" date="2024-02" db="EMBL/GenBank/DDBJ databases">
        <title>Comparative genomics of Cryptococcus and Kwoniella reveals pathogenesis evolution and contrasting modes of karyotype evolution via chromosome fusion or intercentromeric recombination.</title>
        <authorList>
            <person name="Coelho M.A."/>
            <person name="David-Palma M."/>
            <person name="Shea T."/>
            <person name="Bowers K."/>
            <person name="McGinley-Smith S."/>
            <person name="Mohammad A.W."/>
            <person name="Gnirke A."/>
            <person name="Yurkov A.M."/>
            <person name="Nowrousian M."/>
            <person name="Sun S."/>
            <person name="Cuomo C.A."/>
            <person name="Heitman J."/>
        </authorList>
    </citation>
    <scope>NUCLEOTIDE SEQUENCE</scope>
    <source>
        <strain evidence="5">CBS 10117</strain>
    </source>
</reference>
<gene>
    <name evidence="5" type="ORF">I303_103732</name>
</gene>
<feature type="domain" description="RRM" evidence="4">
    <location>
        <begin position="541"/>
        <end position="618"/>
    </location>
</feature>
<dbReference type="GO" id="GO:0003723">
    <property type="term" value="F:RNA binding"/>
    <property type="evidence" value="ECO:0007669"/>
    <property type="project" value="UniProtKB-UniRule"/>
</dbReference>